<protein>
    <recommendedName>
        <fullName evidence="3">CobW C-terminal domain-containing protein</fullName>
    </recommendedName>
</protein>
<dbReference type="EMBL" id="JALXMO010000048">
    <property type="protein sequence ID" value="MCT1607897.1"/>
    <property type="molecule type" value="Genomic_DNA"/>
</dbReference>
<comment type="caution">
    <text evidence="1">The sequence shown here is derived from an EMBL/GenBank/DDBJ whole genome shotgun (WGS) entry which is preliminary data.</text>
</comment>
<accession>A0ABT2HT69</accession>
<sequence>MPLNFDHQISDPDEVLAFGQDLVVIGLDLDHEAFLRALDDAVLSDHELAAGPFIVVDVYRPISRLDVES</sequence>
<evidence type="ECO:0000313" key="1">
    <source>
        <dbReference type="EMBL" id="MCT1607897.1"/>
    </source>
</evidence>
<dbReference type="Proteomes" id="UP001205046">
    <property type="component" value="Unassembled WGS sequence"/>
</dbReference>
<evidence type="ECO:0008006" key="3">
    <source>
        <dbReference type="Google" id="ProtNLM"/>
    </source>
</evidence>
<gene>
    <name evidence="1" type="ORF">M3B43_11330</name>
</gene>
<keyword evidence="2" id="KW-1185">Reference proteome</keyword>
<reference evidence="1 2" key="1">
    <citation type="submission" date="2022-04" db="EMBL/GenBank/DDBJ databases">
        <title>Human microbiome associated bacterial genomes.</title>
        <authorList>
            <person name="Sandstrom S."/>
            <person name="Salamzade R."/>
            <person name="Kalan L.R."/>
        </authorList>
    </citation>
    <scope>NUCLEOTIDE SEQUENCE [LARGE SCALE GENOMIC DNA]</scope>
    <source>
        <strain evidence="2">p3-SID767</strain>
    </source>
</reference>
<proteinExistence type="predicted"/>
<dbReference type="RefSeq" id="WP_260073749.1">
    <property type="nucleotide sequence ID" value="NZ_JALXMO010000048.1"/>
</dbReference>
<name>A0ABT2HT69_9MICC</name>
<evidence type="ECO:0000313" key="2">
    <source>
        <dbReference type="Proteomes" id="UP001205046"/>
    </source>
</evidence>
<organism evidence="1 2">
    <name type="scientific">Nesterenkonia massiliensis</name>
    <dbReference type="NCBI Taxonomy" id="1232429"/>
    <lineage>
        <taxon>Bacteria</taxon>
        <taxon>Bacillati</taxon>
        <taxon>Actinomycetota</taxon>
        <taxon>Actinomycetes</taxon>
        <taxon>Micrococcales</taxon>
        <taxon>Micrococcaceae</taxon>
        <taxon>Nesterenkonia</taxon>
    </lineage>
</organism>